<organism evidence="4 5">
    <name type="scientific">Olleya marilimosa</name>
    <dbReference type="NCBI Taxonomy" id="272164"/>
    <lineage>
        <taxon>Bacteria</taxon>
        <taxon>Pseudomonadati</taxon>
        <taxon>Bacteroidota</taxon>
        <taxon>Flavobacteriia</taxon>
        <taxon>Flavobacteriales</taxon>
        <taxon>Flavobacteriaceae</taxon>
    </lineage>
</organism>
<evidence type="ECO:0000259" key="3">
    <source>
        <dbReference type="Pfam" id="PF03544"/>
    </source>
</evidence>
<keyword evidence="2" id="KW-1133">Transmembrane helix</keyword>
<keyword evidence="5" id="KW-1185">Reference proteome</keyword>
<evidence type="ECO:0000313" key="5">
    <source>
        <dbReference type="Proteomes" id="UP000627521"/>
    </source>
</evidence>
<gene>
    <name evidence="4" type="ORF">IEG06_10985</name>
</gene>
<evidence type="ECO:0000256" key="1">
    <source>
        <dbReference type="SAM" id="MobiDB-lite"/>
    </source>
</evidence>
<dbReference type="InterPro" id="IPR037682">
    <property type="entry name" value="TonB_C"/>
</dbReference>
<dbReference type="Gene3D" id="3.30.1150.10">
    <property type="match status" value="1"/>
</dbReference>
<dbReference type="RefSeq" id="WP_191101471.1">
    <property type="nucleotide sequence ID" value="NZ_JACXXH010000006.1"/>
</dbReference>
<keyword evidence="2" id="KW-0472">Membrane</keyword>
<proteinExistence type="predicted"/>
<evidence type="ECO:0000313" key="4">
    <source>
        <dbReference type="EMBL" id="MBD3863977.1"/>
    </source>
</evidence>
<feature type="transmembrane region" description="Helical" evidence="2">
    <location>
        <begin position="34"/>
        <end position="51"/>
    </location>
</feature>
<accession>A0ABR8M0E0</accession>
<reference evidence="4 5" key="1">
    <citation type="submission" date="2020-09" db="EMBL/GenBank/DDBJ databases">
        <title>Bacillus nautilus sp. nov., Chryseoglobus crepusculi sp. nov, and Psychrobacter noctis sp. nov., isolated from deep-sea sponges from the equatorial Atlantic.</title>
        <authorList>
            <person name="Stennett H.L."/>
            <person name="Williams S.E."/>
        </authorList>
    </citation>
    <scope>NUCLEOTIDE SEQUENCE [LARGE SCALE GENOMIC DNA]</scope>
    <source>
        <strain evidence="4 5">28M-24</strain>
    </source>
</reference>
<dbReference type="Proteomes" id="UP000627521">
    <property type="component" value="Unassembled WGS sequence"/>
</dbReference>
<dbReference type="Pfam" id="PF03544">
    <property type="entry name" value="TonB_C"/>
    <property type="match status" value="1"/>
</dbReference>
<name>A0ABR8M0E0_9FLAO</name>
<keyword evidence="2" id="KW-0812">Transmembrane</keyword>
<dbReference type="SUPFAM" id="SSF74653">
    <property type="entry name" value="TolA/TonB C-terminal domain"/>
    <property type="match status" value="1"/>
</dbReference>
<feature type="region of interest" description="Disordered" evidence="1">
    <location>
        <begin position="1"/>
        <end position="25"/>
    </location>
</feature>
<sequence length="269" mass="30006">MKNSKESRDLTRQNEKNVQKSQKHDANLQKNSSLYFQIGLIMCLLAAYGALEMRFESSNFSIPLTAFAESEKDAMFAPVVVVEPDAIEASEPVKTKPVHIIKPEIIDNDTPDKKETDNLITEIVKPTKPKGNVTVDLGALDPPKVDPDIELPFEKVEVMPVFPGCESATTNDERRKCMSDNLTKIVKRRFDAGLGAELGLKEGVQKIYIQFRINKLGEAELVQTRAPHQRLEKEAEKVVSKVPQMTPGLQGGKPVSVLYTLPIAFQVKY</sequence>
<protein>
    <submittedName>
        <fullName evidence="4">Energy transducer TonB</fullName>
    </submittedName>
</protein>
<evidence type="ECO:0000256" key="2">
    <source>
        <dbReference type="SAM" id="Phobius"/>
    </source>
</evidence>
<feature type="domain" description="TonB C-terminal" evidence="3">
    <location>
        <begin position="209"/>
        <end position="266"/>
    </location>
</feature>
<comment type="caution">
    <text evidence="4">The sequence shown here is derived from an EMBL/GenBank/DDBJ whole genome shotgun (WGS) entry which is preliminary data.</text>
</comment>
<dbReference type="EMBL" id="JACXXH010000006">
    <property type="protein sequence ID" value="MBD3863977.1"/>
    <property type="molecule type" value="Genomic_DNA"/>
</dbReference>